<accession>A0A0T5Z1M3</accession>
<protein>
    <submittedName>
        <fullName evidence="1">Uncharacterized protein</fullName>
    </submittedName>
</protein>
<comment type="caution">
    <text evidence="1">The sequence shown here is derived from an EMBL/GenBank/DDBJ whole genome shotgun (WGS) entry which is preliminary data.</text>
</comment>
<dbReference type="OrthoDB" id="5734927at2"/>
<organism evidence="1 2">
    <name type="scientific">endosymbiont of Ridgeia piscesae</name>
    <dbReference type="NCBI Taxonomy" id="54398"/>
    <lineage>
        <taxon>Bacteria</taxon>
        <taxon>Pseudomonadati</taxon>
        <taxon>Pseudomonadota</taxon>
        <taxon>Gammaproteobacteria</taxon>
        <taxon>sulfur-oxidizing symbionts</taxon>
    </lineage>
</organism>
<gene>
    <name evidence="1" type="ORF">Ga0076813_10233</name>
</gene>
<dbReference type="RefSeq" id="WP_157292716.1">
    <property type="nucleotide sequence ID" value="NZ_KQ557128.1"/>
</dbReference>
<evidence type="ECO:0000313" key="2">
    <source>
        <dbReference type="Proteomes" id="UP000051276"/>
    </source>
</evidence>
<sequence length="58" mass="6647">MRNVAWSAVNRVTTSAKELGPEERITPFEAMRAITADAAWQNFRKLARAPWKQASWQT</sequence>
<dbReference type="EMBL" id="LMXI01000671">
    <property type="protein sequence ID" value="KRT56764.1"/>
    <property type="molecule type" value="Genomic_DNA"/>
</dbReference>
<dbReference type="Proteomes" id="UP000051276">
    <property type="component" value="Unassembled WGS sequence"/>
</dbReference>
<name>A0A0T5Z1M3_9GAMM</name>
<reference evidence="1 2" key="1">
    <citation type="submission" date="2015-11" db="EMBL/GenBank/DDBJ databases">
        <title>The genome of Candidatus Endoriftia persephone in Ridgeia piscesae and population structure of the North Eastern Pacific vestimentiferan symbionts.</title>
        <authorList>
            <person name="Perez M."/>
            <person name="Juniper K.S."/>
        </authorList>
    </citation>
    <scope>NUCLEOTIDE SEQUENCE [LARGE SCALE GENOMIC DNA]</scope>
    <source>
        <strain evidence="1">Ind10</strain>
    </source>
</reference>
<dbReference type="AlphaFoldDB" id="A0A0T5Z1M3"/>
<dbReference type="Gene3D" id="3.20.20.140">
    <property type="entry name" value="Metal-dependent hydrolases"/>
    <property type="match status" value="1"/>
</dbReference>
<proteinExistence type="predicted"/>
<evidence type="ECO:0000313" key="1">
    <source>
        <dbReference type="EMBL" id="KRT56764.1"/>
    </source>
</evidence>